<dbReference type="InterPro" id="IPR036291">
    <property type="entry name" value="NAD(P)-bd_dom_sf"/>
</dbReference>
<evidence type="ECO:0000313" key="4">
    <source>
        <dbReference type="EMBL" id="MDQ1105411.1"/>
    </source>
</evidence>
<keyword evidence="2" id="KW-0521">NADP</keyword>
<sequence>MTDDGTAAPRATHLCELTGRTALVTGGGRGIGRMCIEGLLRAGVRVLIASRRLDDCRWTADELRHLGEVVPLQADLATYPETGWDKVLAVNLSGPFFLVQALLPESTYACSASWATGGGVTEKCPWRT</sequence>
<evidence type="ECO:0000313" key="5">
    <source>
        <dbReference type="Proteomes" id="UP001239215"/>
    </source>
</evidence>
<reference evidence="4" key="1">
    <citation type="submission" date="2023-07" db="EMBL/GenBank/DDBJ databases">
        <title>Functional and genomic diversity of the sorghum phyllosphere microbiome.</title>
        <authorList>
            <person name="Shade A."/>
        </authorList>
    </citation>
    <scope>NUCLEOTIDE SEQUENCE</scope>
    <source>
        <strain evidence="4">SORGH_AS_1067</strain>
    </source>
</reference>
<dbReference type="Proteomes" id="UP001239215">
    <property type="component" value="Unassembled WGS sequence"/>
</dbReference>
<dbReference type="SUPFAM" id="SSF51735">
    <property type="entry name" value="NAD(P)-binding Rossmann-fold domains"/>
    <property type="match status" value="1"/>
</dbReference>
<keyword evidence="3" id="KW-0560">Oxidoreductase</keyword>
<proteinExistence type="inferred from homology"/>
<gene>
    <name evidence="4" type="ORF">QE405_002695</name>
</gene>
<evidence type="ECO:0000256" key="1">
    <source>
        <dbReference type="ARBA" id="ARBA00006484"/>
    </source>
</evidence>
<evidence type="ECO:0000256" key="2">
    <source>
        <dbReference type="ARBA" id="ARBA00022857"/>
    </source>
</evidence>
<comment type="similarity">
    <text evidence="1">Belongs to the short-chain dehydrogenases/reductases (SDR) family.</text>
</comment>
<organism evidence="4 5">
    <name type="scientific">Nocardioides zeae</name>
    <dbReference type="NCBI Taxonomy" id="1457234"/>
    <lineage>
        <taxon>Bacteria</taxon>
        <taxon>Bacillati</taxon>
        <taxon>Actinomycetota</taxon>
        <taxon>Actinomycetes</taxon>
        <taxon>Propionibacteriales</taxon>
        <taxon>Nocardioidaceae</taxon>
        <taxon>Nocardioides</taxon>
    </lineage>
</organism>
<dbReference type="InterPro" id="IPR002347">
    <property type="entry name" value="SDR_fam"/>
</dbReference>
<dbReference type="GO" id="GO:0016491">
    <property type="term" value="F:oxidoreductase activity"/>
    <property type="evidence" value="ECO:0007669"/>
    <property type="project" value="UniProtKB-KW"/>
</dbReference>
<evidence type="ECO:0000256" key="3">
    <source>
        <dbReference type="ARBA" id="ARBA00023002"/>
    </source>
</evidence>
<dbReference type="AlphaFoldDB" id="A0AAJ1X1Z6"/>
<protein>
    <submittedName>
        <fullName evidence="4">NAD(P)-dependent dehydrogenase (Short-subunit alcohol dehydrogenase family)</fullName>
    </submittedName>
</protein>
<dbReference type="RefSeq" id="WP_307201581.1">
    <property type="nucleotide sequence ID" value="NZ_JAUTAN010000001.1"/>
</dbReference>
<comment type="caution">
    <text evidence="4">The sequence shown here is derived from an EMBL/GenBank/DDBJ whole genome shotgun (WGS) entry which is preliminary data.</text>
</comment>
<dbReference type="Gene3D" id="3.40.50.720">
    <property type="entry name" value="NAD(P)-binding Rossmann-like Domain"/>
    <property type="match status" value="1"/>
</dbReference>
<dbReference type="Pfam" id="PF00106">
    <property type="entry name" value="adh_short"/>
    <property type="match status" value="1"/>
</dbReference>
<accession>A0AAJ1X1Z6</accession>
<dbReference type="EMBL" id="JAUTAN010000001">
    <property type="protein sequence ID" value="MDQ1105411.1"/>
    <property type="molecule type" value="Genomic_DNA"/>
</dbReference>
<name>A0AAJ1X1Z6_9ACTN</name>
<dbReference type="PANTHER" id="PTHR43618:SF8">
    <property type="entry name" value="7ALPHA-HYDROXYSTEROID DEHYDROGENASE"/>
    <property type="match status" value="1"/>
</dbReference>
<dbReference type="PANTHER" id="PTHR43618">
    <property type="entry name" value="7-ALPHA-HYDROXYSTEROID DEHYDROGENASE"/>
    <property type="match status" value="1"/>
</dbReference>
<dbReference type="InterPro" id="IPR052178">
    <property type="entry name" value="Sec_Metab_Biosynth_SDR"/>
</dbReference>